<gene>
    <name evidence="1" type="ORF">METZ01_LOCUS121378</name>
</gene>
<reference evidence="1" key="1">
    <citation type="submission" date="2018-05" db="EMBL/GenBank/DDBJ databases">
        <authorList>
            <person name="Lanie J.A."/>
            <person name="Ng W.-L."/>
            <person name="Kazmierczak K.M."/>
            <person name="Andrzejewski T.M."/>
            <person name="Davidsen T.M."/>
            <person name="Wayne K.J."/>
            <person name="Tettelin H."/>
            <person name="Glass J.I."/>
            <person name="Rusch D."/>
            <person name="Podicherti R."/>
            <person name="Tsui H.-C.T."/>
            <person name="Winkler M.E."/>
        </authorList>
    </citation>
    <scope>NUCLEOTIDE SEQUENCE</scope>
</reference>
<protein>
    <submittedName>
        <fullName evidence="1">Uncharacterized protein</fullName>
    </submittedName>
</protein>
<evidence type="ECO:0000313" key="1">
    <source>
        <dbReference type="EMBL" id="SVA68524.1"/>
    </source>
</evidence>
<sequence>MAKTAKDELHERCNAIEESYEYCIAYAAQGVSGESGSQTGGQIRSCLTRTDSALTGLADVFRRLVAETKVESPDVYEVFIQMLERDAQAAQAAVRLALAQPAISSQLVDNLNASHHTRTLLTDVFLVDEILKQRLAESDHSSAS</sequence>
<organism evidence="1">
    <name type="scientific">marine metagenome</name>
    <dbReference type="NCBI Taxonomy" id="408172"/>
    <lineage>
        <taxon>unclassified sequences</taxon>
        <taxon>metagenomes</taxon>
        <taxon>ecological metagenomes</taxon>
    </lineage>
</organism>
<proteinExistence type="predicted"/>
<name>A0A381XUS3_9ZZZZ</name>
<dbReference type="EMBL" id="UINC01016462">
    <property type="protein sequence ID" value="SVA68524.1"/>
    <property type="molecule type" value="Genomic_DNA"/>
</dbReference>
<accession>A0A381XUS3</accession>
<dbReference type="AlphaFoldDB" id="A0A381XUS3"/>